<feature type="active site" description="Acyl-thioester intermediate" evidence="2">
    <location>
        <position position="219"/>
    </location>
</feature>
<dbReference type="CDD" id="cd05829">
    <property type="entry name" value="Sortase_F"/>
    <property type="match status" value="1"/>
</dbReference>
<feature type="active site" description="Proton donor/acceptor" evidence="2">
    <location>
        <position position="153"/>
    </location>
</feature>
<dbReference type="InterPro" id="IPR042001">
    <property type="entry name" value="Sortase_F"/>
</dbReference>
<dbReference type="EMBL" id="PREZ01000004">
    <property type="protein sequence ID" value="PPA70127.1"/>
    <property type="molecule type" value="Genomic_DNA"/>
</dbReference>
<comment type="caution">
    <text evidence="4">The sequence shown here is derived from an EMBL/GenBank/DDBJ whole genome shotgun (WGS) entry which is preliminary data.</text>
</comment>
<evidence type="ECO:0000256" key="3">
    <source>
        <dbReference type="SAM" id="MobiDB-lite"/>
    </source>
</evidence>
<dbReference type="Pfam" id="PF04203">
    <property type="entry name" value="Sortase"/>
    <property type="match status" value="1"/>
</dbReference>
<dbReference type="SUPFAM" id="SSF63817">
    <property type="entry name" value="Sortase"/>
    <property type="match status" value="1"/>
</dbReference>
<keyword evidence="5" id="KW-1185">Reference proteome</keyword>
<organism evidence="4 5">
    <name type="scientific">Jeotgalibacillus proteolyticus</name>
    <dbReference type="NCBI Taxonomy" id="2082395"/>
    <lineage>
        <taxon>Bacteria</taxon>
        <taxon>Bacillati</taxon>
        <taxon>Bacillota</taxon>
        <taxon>Bacilli</taxon>
        <taxon>Bacillales</taxon>
        <taxon>Caryophanaceae</taxon>
        <taxon>Jeotgalibacillus</taxon>
    </lineage>
</organism>
<dbReference type="Gene3D" id="2.40.260.10">
    <property type="entry name" value="Sortase"/>
    <property type="match status" value="1"/>
</dbReference>
<accession>A0A2S5GAR9</accession>
<dbReference type="Proteomes" id="UP000239047">
    <property type="component" value="Unassembled WGS sequence"/>
</dbReference>
<dbReference type="InterPro" id="IPR023365">
    <property type="entry name" value="Sortase_dom-sf"/>
</dbReference>
<dbReference type="GO" id="GO:0016787">
    <property type="term" value="F:hydrolase activity"/>
    <property type="evidence" value="ECO:0007669"/>
    <property type="project" value="UniProtKB-KW"/>
</dbReference>
<sequence length="332" mass="35980">MKKTILLSMLTGLIVFIIGYGAIVAAENWGEPEASINSEETVEADALPSPDAEGDEMLGSVENQKAGDSKEEFPILERDRERFEKLLAEQTPETASITPAAISIPALNIEAPIIEMGILDDGAMEVPENVDEVGWFKPGIKPGDVGNAVLAGHVDSYDGPAIFFELRSLEPGDEIIVTAEDGEALTFSVKALESYPTDGAPIKEIFGPSSSKGLNLITCTGSFNRETGQYPDRLVVYTELVEEEAEEIEYIPYPPSHVEITGKQLSWHAVRDAEIVGYRTYKELEDGTKEQVSSVSYYERKSITIDDPGASYHITSVSIDGKESEAAAPGSE</sequence>
<dbReference type="InterPro" id="IPR005754">
    <property type="entry name" value="Sortase"/>
</dbReference>
<protein>
    <submittedName>
        <fullName evidence="4">Class F sortase</fullName>
    </submittedName>
</protein>
<evidence type="ECO:0000313" key="5">
    <source>
        <dbReference type="Proteomes" id="UP000239047"/>
    </source>
</evidence>
<evidence type="ECO:0000256" key="2">
    <source>
        <dbReference type="PIRSR" id="PIRSR605754-1"/>
    </source>
</evidence>
<feature type="region of interest" description="Disordered" evidence="3">
    <location>
        <begin position="35"/>
        <end position="72"/>
    </location>
</feature>
<dbReference type="AlphaFoldDB" id="A0A2S5GAR9"/>
<dbReference type="RefSeq" id="WP_104058076.1">
    <property type="nucleotide sequence ID" value="NZ_PREZ01000004.1"/>
</dbReference>
<reference evidence="4 5" key="1">
    <citation type="submission" date="2018-02" db="EMBL/GenBank/DDBJ databases">
        <title>Jeotgalibacillus proteolyticum sp. nov. a protease producing bacterium isolated from ocean sediments of Laizhou Bay.</title>
        <authorList>
            <person name="Li Y."/>
        </authorList>
    </citation>
    <scope>NUCLEOTIDE SEQUENCE [LARGE SCALE GENOMIC DNA]</scope>
    <source>
        <strain evidence="4 5">22-7</strain>
    </source>
</reference>
<dbReference type="OrthoDB" id="525039at2"/>
<name>A0A2S5GAR9_9BACL</name>
<proteinExistence type="predicted"/>
<evidence type="ECO:0000313" key="4">
    <source>
        <dbReference type="EMBL" id="PPA70127.1"/>
    </source>
</evidence>
<evidence type="ECO:0000256" key="1">
    <source>
        <dbReference type="ARBA" id="ARBA00022801"/>
    </source>
</evidence>
<keyword evidence="1" id="KW-0378">Hydrolase</keyword>
<gene>
    <name evidence="4" type="ORF">C4B60_11080</name>
</gene>